<accession>A0A8S2F2E0</accession>
<dbReference type="Proteomes" id="UP000682733">
    <property type="component" value="Unassembled WGS sequence"/>
</dbReference>
<evidence type="ECO:0000256" key="1">
    <source>
        <dbReference type="ARBA" id="ARBA00010040"/>
    </source>
</evidence>
<dbReference type="EMBL" id="CAJNOK010024455">
    <property type="protein sequence ID" value="CAF1376948.1"/>
    <property type="molecule type" value="Genomic_DNA"/>
</dbReference>
<dbReference type="Gene3D" id="3.40.50.1820">
    <property type="entry name" value="alpha/beta hydrolase"/>
    <property type="match status" value="1"/>
</dbReference>
<feature type="domain" description="Peptidase S9 prolyl oligopeptidase catalytic" evidence="5">
    <location>
        <begin position="444"/>
        <end position="653"/>
    </location>
</feature>
<evidence type="ECO:0000256" key="4">
    <source>
        <dbReference type="ARBA" id="ARBA00022801"/>
    </source>
</evidence>
<dbReference type="PANTHER" id="PTHR42776">
    <property type="entry name" value="SERINE PEPTIDASE S9 FAMILY MEMBER"/>
    <property type="match status" value="1"/>
</dbReference>
<evidence type="ECO:0000313" key="7">
    <source>
        <dbReference type="EMBL" id="CAF4185685.1"/>
    </source>
</evidence>
<dbReference type="PANTHER" id="PTHR42776:SF13">
    <property type="entry name" value="DIPEPTIDYL-PEPTIDASE 5"/>
    <property type="match status" value="1"/>
</dbReference>
<dbReference type="GO" id="GO:0006508">
    <property type="term" value="P:proteolysis"/>
    <property type="evidence" value="ECO:0007669"/>
    <property type="project" value="UniProtKB-KW"/>
</dbReference>
<dbReference type="FunFam" id="3.40.50.1820:FF:000028">
    <property type="entry name" value="S9 family peptidase"/>
    <property type="match status" value="1"/>
</dbReference>
<keyword evidence="2" id="KW-0645">Protease</keyword>
<dbReference type="Pfam" id="PF00326">
    <property type="entry name" value="Peptidase_S9"/>
    <property type="match status" value="1"/>
</dbReference>
<comment type="similarity">
    <text evidence="1">Belongs to the peptidase S9C family.</text>
</comment>
<dbReference type="EMBL" id="CAJOBA010046136">
    <property type="protein sequence ID" value="CAF4185685.1"/>
    <property type="molecule type" value="Genomic_DNA"/>
</dbReference>
<dbReference type="AlphaFoldDB" id="A0A8S2F2E0"/>
<dbReference type="SUPFAM" id="SSF53474">
    <property type="entry name" value="alpha/beta-Hydrolases"/>
    <property type="match status" value="1"/>
</dbReference>
<organism evidence="6 8">
    <name type="scientific">Didymodactylos carnosus</name>
    <dbReference type="NCBI Taxonomy" id="1234261"/>
    <lineage>
        <taxon>Eukaryota</taxon>
        <taxon>Metazoa</taxon>
        <taxon>Spiralia</taxon>
        <taxon>Gnathifera</taxon>
        <taxon>Rotifera</taxon>
        <taxon>Eurotatoria</taxon>
        <taxon>Bdelloidea</taxon>
        <taxon>Philodinida</taxon>
        <taxon>Philodinidae</taxon>
        <taxon>Didymodactylos</taxon>
    </lineage>
</organism>
<evidence type="ECO:0000259" key="5">
    <source>
        <dbReference type="Pfam" id="PF00326"/>
    </source>
</evidence>
<dbReference type="GO" id="GO:0004252">
    <property type="term" value="F:serine-type endopeptidase activity"/>
    <property type="evidence" value="ECO:0007669"/>
    <property type="project" value="TreeGrafter"/>
</dbReference>
<dbReference type="InterPro" id="IPR001375">
    <property type="entry name" value="Peptidase_S9_cat"/>
</dbReference>
<comment type="caution">
    <text evidence="6">The sequence shown here is derived from an EMBL/GenBank/DDBJ whole genome shotgun (WGS) entry which is preliminary data.</text>
</comment>
<reference evidence="6" key="1">
    <citation type="submission" date="2021-02" db="EMBL/GenBank/DDBJ databases">
        <authorList>
            <person name="Nowell W R."/>
        </authorList>
    </citation>
    <scope>NUCLEOTIDE SEQUENCE</scope>
</reference>
<dbReference type="InterPro" id="IPR029058">
    <property type="entry name" value="AB_hydrolase_fold"/>
</dbReference>
<dbReference type="Proteomes" id="UP000677228">
    <property type="component" value="Unassembled WGS sequence"/>
</dbReference>
<proteinExistence type="inferred from homology"/>
<protein>
    <recommendedName>
        <fullName evidence="5">Peptidase S9 prolyl oligopeptidase catalytic domain-containing protein</fullName>
    </recommendedName>
</protein>
<dbReference type="SUPFAM" id="SSF82171">
    <property type="entry name" value="DPP6 N-terminal domain-like"/>
    <property type="match status" value="1"/>
</dbReference>
<keyword evidence="4" id="KW-0378">Hydrolase</keyword>
<evidence type="ECO:0000313" key="8">
    <source>
        <dbReference type="Proteomes" id="UP000677228"/>
    </source>
</evidence>
<evidence type="ECO:0000256" key="3">
    <source>
        <dbReference type="ARBA" id="ARBA00022729"/>
    </source>
</evidence>
<gene>
    <name evidence="6" type="ORF">OVA965_LOCUS31931</name>
    <name evidence="7" type="ORF">TMI583_LOCUS32778</name>
</gene>
<sequence length="656" mass="74981">MPDSNSSSTTIHWLDLESLKTAQLTRPVWGTNDQQIYWADDNTVLFLSNRAKSGLTQLFQLTIPTTIPTEFLEPYQITDYPLNIDNLLVNKQGSLVAFSCQVYPKSNMDETVQKQLQWNENGRRVYEFDKLFIRHWDEYMTGVRNHPFLMSIKKGEDGKYKTTSKPIDVMFDLDSDSPTRPFGDIKQWSFSAQNTKFAFTRQHDETSSVAWETNLDIYTVDLTLTAESFTVSNTSKCITCDNKATDMEPSFSPEDDNVLIYRATSVPGYESDKVQLKLYSNGTISTLLPDWSLSIGTVTWSNDGQSVYMEVGEKARNVIYYYQNISYTQPPALRNLTKLGSAHEVCVHPELPDIFIFTWSSIIHPTEIYIYRNSASVPLSFYNSDLLQKVHLGTYNEFSFESNNDTVYGWHVQPTTALARNVPAASPLAFLIHGGPQSSWYDAWSFRWNFQSFAGAGYAVIAINFHGSDSYGQNFTDSITHNYGSLPYEDLRDGLTAALDQFSYIDGSRAIALGASYGGYMINWIAGQTEMNKRFLGLVCHDGMSDMRSFYYATEELWFPEHDIGGKEWENPDAYDKFNPIKYVKNWVTPMLIIQGGKDYRVTDTQSISVFTALQRKGIQSKMIYFPQENHWTLKAVNSAFWYETVISWMNSFTKK</sequence>
<evidence type="ECO:0000313" key="6">
    <source>
        <dbReference type="EMBL" id="CAF1376948.1"/>
    </source>
</evidence>
<keyword evidence="3" id="KW-0732">Signal</keyword>
<evidence type="ECO:0000256" key="2">
    <source>
        <dbReference type="ARBA" id="ARBA00022670"/>
    </source>
</evidence>
<name>A0A8S2F2E0_9BILA</name>